<accession>A0A7I8LJE4</accession>
<protein>
    <submittedName>
        <fullName evidence="2">Uncharacterized protein</fullName>
    </submittedName>
</protein>
<evidence type="ECO:0000313" key="3">
    <source>
        <dbReference type="Proteomes" id="UP000663760"/>
    </source>
</evidence>
<dbReference type="Proteomes" id="UP000663760">
    <property type="component" value="Chromosome 17"/>
</dbReference>
<name>A0A7I8LJE4_SPIIN</name>
<proteinExistence type="predicted"/>
<organism evidence="2 3">
    <name type="scientific">Spirodela intermedia</name>
    <name type="common">Intermediate duckweed</name>
    <dbReference type="NCBI Taxonomy" id="51605"/>
    <lineage>
        <taxon>Eukaryota</taxon>
        <taxon>Viridiplantae</taxon>
        <taxon>Streptophyta</taxon>
        <taxon>Embryophyta</taxon>
        <taxon>Tracheophyta</taxon>
        <taxon>Spermatophyta</taxon>
        <taxon>Magnoliopsida</taxon>
        <taxon>Liliopsida</taxon>
        <taxon>Araceae</taxon>
        <taxon>Lemnoideae</taxon>
        <taxon>Spirodela</taxon>
    </lineage>
</organism>
<evidence type="ECO:0000256" key="1">
    <source>
        <dbReference type="SAM" id="MobiDB-lite"/>
    </source>
</evidence>
<keyword evidence="3" id="KW-1185">Reference proteome</keyword>
<feature type="region of interest" description="Disordered" evidence="1">
    <location>
        <begin position="32"/>
        <end position="56"/>
    </location>
</feature>
<reference evidence="2" key="1">
    <citation type="submission" date="2020-02" db="EMBL/GenBank/DDBJ databases">
        <authorList>
            <person name="Scholz U."/>
            <person name="Mascher M."/>
            <person name="Fiebig A."/>
        </authorList>
    </citation>
    <scope>NUCLEOTIDE SEQUENCE</scope>
</reference>
<dbReference type="AlphaFoldDB" id="A0A7I8LJE4"/>
<sequence>MSMQVFPTAPSPTVTHLTNLPAFILRSPIACGRGFSPGEETEKGGGGKQMRNFGRQ</sequence>
<dbReference type="EMBL" id="LR746280">
    <property type="protein sequence ID" value="CAA7410163.1"/>
    <property type="molecule type" value="Genomic_DNA"/>
</dbReference>
<gene>
    <name evidence="2" type="ORF">SI8410_17020841</name>
</gene>
<evidence type="ECO:0000313" key="2">
    <source>
        <dbReference type="EMBL" id="CAA7410163.1"/>
    </source>
</evidence>